<dbReference type="AlphaFoldDB" id="A0A7C8BND4"/>
<dbReference type="SUPFAM" id="SSF56317">
    <property type="entry name" value="Carbon-nitrogen hydrolase"/>
    <property type="match status" value="1"/>
</dbReference>
<keyword evidence="4" id="KW-1185">Reference proteome</keyword>
<evidence type="ECO:0000313" key="3">
    <source>
        <dbReference type="EMBL" id="KAB1631985.1"/>
    </source>
</evidence>
<dbReference type="EMBL" id="WBKA01000004">
    <property type="protein sequence ID" value="KAB1631985.1"/>
    <property type="molecule type" value="Genomic_DNA"/>
</dbReference>
<dbReference type="PROSITE" id="PS50263">
    <property type="entry name" value="CN_HYDROLASE"/>
    <property type="match status" value="1"/>
</dbReference>
<protein>
    <submittedName>
        <fullName evidence="3">Carbon-nitrogen hydrolase family protein</fullName>
    </submittedName>
</protein>
<dbReference type="InterPro" id="IPR036526">
    <property type="entry name" value="C-N_Hydrolase_sf"/>
</dbReference>
<comment type="similarity">
    <text evidence="1">Belongs to the carbon-nitrogen hydrolase superfamily. NIT1/NIT2 family.</text>
</comment>
<keyword evidence="3" id="KW-0378">Hydrolase</keyword>
<dbReference type="OrthoDB" id="9811121at2"/>
<sequence length="280" mass="29870">MPTPEDSLWLDRTVTVAAAQFAPGLDVHENLAGMARFVEVAARRRAALVVFPEYAACFARRLDDEVVARAEPLDGPFVTGLAELARAHHVHLVAGLAEAAPDVAPRVHNTLVALSPDGGLEAVYRKVHLFDTFGHHESKRVAPGRLAPAQIFEVSGIAVGLQAGYDLRFPELTRGIISAGAELVAVPAQWAEGSLKELHWRTLLQARAIESTAYLLAAGQPVPHGIGRSMVVDPMGVILSATGAEPGLVVAEISLQRLAQVRATNPALLGRRIRVATDPE</sequence>
<organism evidence="3 4">
    <name type="scientific">Pseudoclavibacter caeni</name>
    <dbReference type="NCBI Taxonomy" id="908846"/>
    <lineage>
        <taxon>Bacteria</taxon>
        <taxon>Bacillati</taxon>
        <taxon>Actinomycetota</taxon>
        <taxon>Actinomycetes</taxon>
        <taxon>Micrococcales</taxon>
        <taxon>Microbacteriaceae</taxon>
        <taxon>Pseudoclavibacter</taxon>
    </lineage>
</organism>
<reference evidence="3 4" key="1">
    <citation type="submission" date="2019-09" db="EMBL/GenBank/DDBJ databases">
        <title>Phylogeny of genus Pseudoclavibacter and closely related genus.</title>
        <authorList>
            <person name="Li Y."/>
        </authorList>
    </citation>
    <scope>NUCLEOTIDE SEQUENCE [LARGE SCALE GENOMIC DNA]</scope>
    <source>
        <strain evidence="3 4">JCM 16921</strain>
    </source>
</reference>
<comment type="caution">
    <text evidence="3">The sequence shown here is derived from an EMBL/GenBank/DDBJ whole genome shotgun (WGS) entry which is preliminary data.</text>
</comment>
<evidence type="ECO:0000256" key="1">
    <source>
        <dbReference type="ARBA" id="ARBA00010613"/>
    </source>
</evidence>
<dbReference type="PANTHER" id="PTHR23088">
    <property type="entry name" value="NITRILASE-RELATED"/>
    <property type="match status" value="1"/>
</dbReference>
<dbReference type="CDD" id="cd07581">
    <property type="entry name" value="nitrilase_3"/>
    <property type="match status" value="1"/>
</dbReference>
<dbReference type="InterPro" id="IPR003010">
    <property type="entry name" value="C-N_Hydrolase"/>
</dbReference>
<evidence type="ECO:0000313" key="4">
    <source>
        <dbReference type="Proteomes" id="UP000481339"/>
    </source>
</evidence>
<accession>A0A7C8BND4</accession>
<dbReference type="Proteomes" id="UP000481339">
    <property type="component" value="Unassembled WGS sequence"/>
</dbReference>
<dbReference type="PANTHER" id="PTHR23088:SF27">
    <property type="entry name" value="DEAMINATED GLUTATHIONE AMIDASE"/>
    <property type="match status" value="1"/>
</dbReference>
<evidence type="ECO:0000259" key="2">
    <source>
        <dbReference type="PROSITE" id="PS50263"/>
    </source>
</evidence>
<feature type="domain" description="CN hydrolase" evidence="2">
    <location>
        <begin position="14"/>
        <end position="255"/>
    </location>
</feature>
<name>A0A7C8BND4_9MICO</name>
<proteinExistence type="inferred from homology"/>
<dbReference type="Gene3D" id="3.60.110.10">
    <property type="entry name" value="Carbon-nitrogen hydrolase"/>
    <property type="match status" value="1"/>
</dbReference>
<dbReference type="Pfam" id="PF00795">
    <property type="entry name" value="CN_hydrolase"/>
    <property type="match status" value="1"/>
</dbReference>
<gene>
    <name evidence="3" type="ORF">F8O02_06630</name>
</gene>
<dbReference type="GO" id="GO:0016787">
    <property type="term" value="F:hydrolase activity"/>
    <property type="evidence" value="ECO:0007669"/>
    <property type="project" value="UniProtKB-KW"/>
</dbReference>
<dbReference type="RefSeq" id="WP_158036454.1">
    <property type="nucleotide sequence ID" value="NZ_BAAAZV010000020.1"/>
</dbReference>